<dbReference type="InterPro" id="IPR043502">
    <property type="entry name" value="DNA/RNA_pol_sf"/>
</dbReference>
<dbReference type="CDD" id="cd01647">
    <property type="entry name" value="RT_LTR"/>
    <property type="match status" value="1"/>
</dbReference>
<name>A0A371FJK7_MUCPR</name>
<dbReference type="InterPro" id="IPR056924">
    <property type="entry name" value="SH3_Tf2-1"/>
</dbReference>
<dbReference type="Pfam" id="PF00078">
    <property type="entry name" value="RVT_1"/>
    <property type="match status" value="1"/>
</dbReference>
<dbReference type="SUPFAM" id="SSF53098">
    <property type="entry name" value="Ribonuclease H-like"/>
    <property type="match status" value="1"/>
</dbReference>
<dbReference type="Proteomes" id="UP000257109">
    <property type="component" value="Unassembled WGS sequence"/>
</dbReference>
<feature type="non-terminal residue" evidence="3">
    <location>
        <position position="1"/>
    </location>
</feature>
<evidence type="ECO:0000313" key="4">
    <source>
        <dbReference type="Proteomes" id="UP000257109"/>
    </source>
</evidence>
<dbReference type="AlphaFoldDB" id="A0A371FJK7"/>
<dbReference type="Gene3D" id="3.10.10.10">
    <property type="entry name" value="HIV Type 1 Reverse Transcriptase, subunit A, domain 1"/>
    <property type="match status" value="1"/>
</dbReference>
<reference evidence="3" key="1">
    <citation type="submission" date="2018-05" db="EMBL/GenBank/DDBJ databases">
        <title>Draft genome of Mucuna pruriens seed.</title>
        <authorList>
            <person name="Nnadi N.E."/>
            <person name="Vos R."/>
            <person name="Hasami M.H."/>
            <person name="Devisetty U.K."/>
            <person name="Aguiy J.C."/>
        </authorList>
    </citation>
    <scope>NUCLEOTIDE SEQUENCE [LARGE SCALE GENOMIC DNA]</scope>
    <source>
        <strain evidence="3">JCA_2017</strain>
    </source>
</reference>
<dbReference type="Pfam" id="PF24626">
    <property type="entry name" value="SH3_Tf2-1"/>
    <property type="match status" value="1"/>
</dbReference>
<evidence type="ECO:0000313" key="3">
    <source>
        <dbReference type="EMBL" id="RDX78497.1"/>
    </source>
</evidence>
<dbReference type="InterPro" id="IPR036397">
    <property type="entry name" value="RNaseH_sf"/>
</dbReference>
<dbReference type="EMBL" id="QJKJ01008850">
    <property type="protein sequence ID" value="RDX78497.1"/>
    <property type="molecule type" value="Genomic_DNA"/>
</dbReference>
<dbReference type="InterPro" id="IPR012337">
    <property type="entry name" value="RNaseH-like_sf"/>
</dbReference>
<proteinExistence type="predicted"/>
<dbReference type="InterPro" id="IPR043128">
    <property type="entry name" value="Rev_trsase/Diguanyl_cyclase"/>
</dbReference>
<dbReference type="Gene3D" id="3.30.70.270">
    <property type="match status" value="1"/>
</dbReference>
<feature type="domain" description="Reverse transcriptase" evidence="1">
    <location>
        <begin position="181"/>
        <end position="336"/>
    </location>
</feature>
<dbReference type="OrthoDB" id="532959at2759"/>
<sequence>MVARPQGDPQWLKISLTPLSPKQVCEDQIKIRKVRKCKLREKQLSIQEKERKENMSENKQKKEKHEIKCNEEKKVENALLAKEKLLVILYKNVYFTNEFHPSFPYEEFTDVFPNEVPHGLPPLRGIVHQIDLLPSCSILNRPAYRTNPEETKEIQKQVNGLLQKGFVRESLSSCSVLVMLVPKKDGTWRMCIDSRAINKITIKYRYPIPRLDDMLDELFGYCVFTKIDLKSGYNQIRLKEGDEWKTPFKTNYVVMVSFDLTNALSTFMMLMNLVLCSFIEKFVVVYFDDILIYSKTLDKHVEYLHVVLNVLRENKLYGNLKRCSFCLEYVVFLGFVVSSKGISVDKFSKMAHFIACSKINDATHVTDLFFKEVVYLHGLPRTIVCDRDVRFLVHFWRTLLNKLGTKLLFSIVAHPQIDGTFHSTYSPFDVVYGFNPSTPLDILTLPTNGHTNLDGRQKTEFVKELHAKVRANIKKMNEQYSRKTNKGRVKVTFEPEDWVWVHMRKERFPIQRNSKLKPRGDGTFQVLEMINDNAYKLDLPTTYGDEFDSRMNPFEEEGNDRDLTNKAKDNLCDVGEQRPSERRFVVSSNVSGNILDKPCINTGKDSTNCVPHVHTIRSSLIQYFYEGLMMMDWNMIDVASGGELMDKA</sequence>
<evidence type="ECO:0000259" key="1">
    <source>
        <dbReference type="Pfam" id="PF00078"/>
    </source>
</evidence>
<evidence type="ECO:0000259" key="2">
    <source>
        <dbReference type="Pfam" id="PF24626"/>
    </source>
</evidence>
<protein>
    <submittedName>
        <fullName evidence="3">Uncharacterized protein</fullName>
    </submittedName>
</protein>
<gene>
    <name evidence="3" type="ORF">CR513_41215</name>
</gene>
<accession>A0A371FJK7</accession>
<feature type="domain" description="Tf2-1-like SH3-like" evidence="2">
    <location>
        <begin position="497"/>
        <end position="543"/>
    </location>
</feature>
<organism evidence="3 4">
    <name type="scientific">Mucuna pruriens</name>
    <name type="common">Velvet bean</name>
    <name type="synonym">Dolichos pruriens</name>
    <dbReference type="NCBI Taxonomy" id="157652"/>
    <lineage>
        <taxon>Eukaryota</taxon>
        <taxon>Viridiplantae</taxon>
        <taxon>Streptophyta</taxon>
        <taxon>Embryophyta</taxon>
        <taxon>Tracheophyta</taxon>
        <taxon>Spermatophyta</taxon>
        <taxon>Magnoliopsida</taxon>
        <taxon>eudicotyledons</taxon>
        <taxon>Gunneridae</taxon>
        <taxon>Pentapetalae</taxon>
        <taxon>rosids</taxon>
        <taxon>fabids</taxon>
        <taxon>Fabales</taxon>
        <taxon>Fabaceae</taxon>
        <taxon>Papilionoideae</taxon>
        <taxon>50 kb inversion clade</taxon>
        <taxon>NPAAA clade</taxon>
        <taxon>indigoferoid/millettioid clade</taxon>
        <taxon>Phaseoleae</taxon>
        <taxon>Mucuna</taxon>
    </lineage>
</organism>
<dbReference type="FunFam" id="3.30.70.270:FF:000003">
    <property type="entry name" value="Transposon Ty3-G Gag-Pol polyprotein"/>
    <property type="match status" value="1"/>
</dbReference>
<dbReference type="PANTHER" id="PTHR35046:SF9">
    <property type="entry name" value="RNA-DIRECTED DNA POLYMERASE"/>
    <property type="match status" value="1"/>
</dbReference>
<dbReference type="Gene3D" id="3.30.420.10">
    <property type="entry name" value="Ribonuclease H-like superfamily/Ribonuclease H"/>
    <property type="match status" value="1"/>
</dbReference>
<dbReference type="SUPFAM" id="SSF56672">
    <property type="entry name" value="DNA/RNA polymerases"/>
    <property type="match status" value="1"/>
</dbReference>
<dbReference type="InterPro" id="IPR000477">
    <property type="entry name" value="RT_dom"/>
</dbReference>
<comment type="caution">
    <text evidence="3">The sequence shown here is derived from an EMBL/GenBank/DDBJ whole genome shotgun (WGS) entry which is preliminary data.</text>
</comment>
<keyword evidence="4" id="KW-1185">Reference proteome</keyword>
<dbReference type="GO" id="GO:0003676">
    <property type="term" value="F:nucleic acid binding"/>
    <property type="evidence" value="ECO:0007669"/>
    <property type="project" value="InterPro"/>
</dbReference>
<dbReference type="PANTHER" id="PTHR35046">
    <property type="entry name" value="ZINC KNUCKLE (CCHC-TYPE) FAMILY PROTEIN"/>
    <property type="match status" value="1"/>
</dbReference>